<evidence type="ECO:0000313" key="6">
    <source>
        <dbReference type="EMBL" id="GLC25853.1"/>
    </source>
</evidence>
<name>A0AA37QHG7_9BACT</name>
<gene>
    <name evidence="6" type="ORF">rosag_23660</name>
</gene>
<keyword evidence="1" id="KW-0805">Transcription regulation</keyword>
<dbReference type="InterPro" id="IPR009057">
    <property type="entry name" value="Homeodomain-like_sf"/>
</dbReference>
<dbReference type="GO" id="GO:0003700">
    <property type="term" value="F:DNA-binding transcription factor activity"/>
    <property type="evidence" value="ECO:0007669"/>
    <property type="project" value="TreeGrafter"/>
</dbReference>
<feature type="domain" description="HTH tetR-type" evidence="5">
    <location>
        <begin position="9"/>
        <end position="69"/>
    </location>
</feature>
<accession>A0AA37QHG7</accession>
<feature type="DNA-binding region" description="H-T-H motif" evidence="4">
    <location>
        <begin position="32"/>
        <end position="51"/>
    </location>
</feature>
<dbReference type="InterPro" id="IPR001647">
    <property type="entry name" value="HTH_TetR"/>
</dbReference>
<dbReference type="Proteomes" id="UP001161325">
    <property type="component" value="Unassembled WGS sequence"/>
</dbReference>
<dbReference type="PANTHER" id="PTHR30055:SF234">
    <property type="entry name" value="HTH-TYPE TRANSCRIPTIONAL REGULATOR BETI"/>
    <property type="match status" value="1"/>
</dbReference>
<dbReference type="RefSeq" id="WP_284350311.1">
    <property type="nucleotide sequence ID" value="NZ_BRXS01000003.1"/>
</dbReference>
<protein>
    <recommendedName>
        <fullName evidence="5">HTH tetR-type domain-containing protein</fullName>
    </recommendedName>
</protein>
<keyword evidence="2 4" id="KW-0238">DNA-binding</keyword>
<dbReference type="SUPFAM" id="SSF46689">
    <property type="entry name" value="Homeodomain-like"/>
    <property type="match status" value="1"/>
</dbReference>
<evidence type="ECO:0000256" key="4">
    <source>
        <dbReference type="PROSITE-ProRule" id="PRU00335"/>
    </source>
</evidence>
<evidence type="ECO:0000313" key="7">
    <source>
        <dbReference type="Proteomes" id="UP001161325"/>
    </source>
</evidence>
<keyword evidence="3" id="KW-0804">Transcription</keyword>
<proteinExistence type="predicted"/>
<organism evidence="6 7">
    <name type="scientific">Roseisolibacter agri</name>
    <dbReference type="NCBI Taxonomy" id="2014610"/>
    <lineage>
        <taxon>Bacteria</taxon>
        <taxon>Pseudomonadati</taxon>
        <taxon>Gemmatimonadota</taxon>
        <taxon>Gemmatimonadia</taxon>
        <taxon>Gemmatimonadales</taxon>
        <taxon>Gemmatimonadaceae</taxon>
        <taxon>Roseisolibacter</taxon>
    </lineage>
</organism>
<dbReference type="Gene3D" id="1.10.357.10">
    <property type="entry name" value="Tetracycline Repressor, domain 2"/>
    <property type="match status" value="1"/>
</dbReference>
<dbReference type="AlphaFoldDB" id="A0AA37QHG7"/>
<dbReference type="PRINTS" id="PR00455">
    <property type="entry name" value="HTHTETR"/>
</dbReference>
<evidence type="ECO:0000259" key="5">
    <source>
        <dbReference type="PROSITE" id="PS50977"/>
    </source>
</evidence>
<dbReference type="PROSITE" id="PS50977">
    <property type="entry name" value="HTH_TETR_2"/>
    <property type="match status" value="1"/>
</dbReference>
<dbReference type="PANTHER" id="PTHR30055">
    <property type="entry name" value="HTH-TYPE TRANSCRIPTIONAL REGULATOR RUTR"/>
    <property type="match status" value="1"/>
</dbReference>
<evidence type="ECO:0000256" key="3">
    <source>
        <dbReference type="ARBA" id="ARBA00023163"/>
    </source>
</evidence>
<evidence type="ECO:0000256" key="2">
    <source>
        <dbReference type="ARBA" id="ARBA00023125"/>
    </source>
</evidence>
<dbReference type="Pfam" id="PF00440">
    <property type="entry name" value="TetR_N"/>
    <property type="match status" value="1"/>
</dbReference>
<dbReference type="GO" id="GO:0000976">
    <property type="term" value="F:transcription cis-regulatory region binding"/>
    <property type="evidence" value="ECO:0007669"/>
    <property type="project" value="TreeGrafter"/>
</dbReference>
<sequence>MPAAPRARGNAADRILAAAAECAGALGVAQVSMQAVADAAGVSKALIHYHFRDRDELLARLADWLSGALIQGEALALDDTDATSQLDALWLWLEGELTSGRLRALVGLGQERGAPVHEAVRRSRELRRAQATQTIERLFDGLSLRPRLPAPLMGDVWVALADGLAVEASIEPEANLRLRFDVFWLSVLNLAE</sequence>
<keyword evidence="7" id="KW-1185">Reference proteome</keyword>
<comment type="caution">
    <text evidence="6">The sequence shown here is derived from an EMBL/GenBank/DDBJ whole genome shotgun (WGS) entry which is preliminary data.</text>
</comment>
<dbReference type="InterPro" id="IPR050109">
    <property type="entry name" value="HTH-type_TetR-like_transc_reg"/>
</dbReference>
<dbReference type="EMBL" id="BRXS01000003">
    <property type="protein sequence ID" value="GLC25853.1"/>
    <property type="molecule type" value="Genomic_DNA"/>
</dbReference>
<reference evidence="6" key="1">
    <citation type="submission" date="2022-08" db="EMBL/GenBank/DDBJ databases">
        <title>Draft genome sequencing of Roseisolibacter agri AW1220.</title>
        <authorList>
            <person name="Tobiishi Y."/>
            <person name="Tonouchi A."/>
        </authorList>
    </citation>
    <scope>NUCLEOTIDE SEQUENCE</scope>
    <source>
        <strain evidence="6">AW1220</strain>
    </source>
</reference>
<evidence type="ECO:0000256" key="1">
    <source>
        <dbReference type="ARBA" id="ARBA00023015"/>
    </source>
</evidence>